<dbReference type="SUPFAM" id="SSF51679">
    <property type="entry name" value="Bacterial luciferase-like"/>
    <property type="match status" value="1"/>
</dbReference>
<dbReference type="RefSeq" id="WP_245764815.1">
    <property type="nucleotide sequence ID" value="NZ_FNDJ01000002.1"/>
</dbReference>
<gene>
    <name evidence="1" type="ORF">SAMN05421869_102123</name>
</gene>
<proteinExistence type="predicted"/>
<dbReference type="InterPro" id="IPR036661">
    <property type="entry name" value="Luciferase-like_sf"/>
</dbReference>
<dbReference type="EMBL" id="FNDJ01000002">
    <property type="protein sequence ID" value="SDH36910.1"/>
    <property type="molecule type" value="Genomic_DNA"/>
</dbReference>
<protein>
    <submittedName>
        <fullName evidence="1">Uncharacterized protein</fullName>
    </submittedName>
</protein>
<dbReference type="Proteomes" id="UP000199202">
    <property type="component" value="Unassembled WGS sequence"/>
</dbReference>
<evidence type="ECO:0000313" key="2">
    <source>
        <dbReference type="Proteomes" id="UP000199202"/>
    </source>
</evidence>
<reference evidence="1 2" key="1">
    <citation type="submission" date="2016-10" db="EMBL/GenBank/DDBJ databases">
        <authorList>
            <person name="de Groot N.N."/>
        </authorList>
    </citation>
    <scope>NUCLEOTIDE SEQUENCE [LARGE SCALE GENOMIC DNA]</scope>
    <source>
        <strain evidence="1 2">CGMCC 4.6533</strain>
    </source>
</reference>
<sequence>MRARRITDRPLPATRDRDGRWLGGSVAQWVEELTGAVLEYGASGFTLFAADHGSPGSTTLSRWAQEIAPAVREAIAK</sequence>
<dbReference type="GO" id="GO:0016705">
    <property type="term" value="F:oxidoreductase activity, acting on paired donors, with incorporation or reduction of molecular oxygen"/>
    <property type="evidence" value="ECO:0007669"/>
    <property type="project" value="InterPro"/>
</dbReference>
<evidence type="ECO:0000313" key="1">
    <source>
        <dbReference type="EMBL" id="SDH36910.1"/>
    </source>
</evidence>
<dbReference type="AlphaFoldDB" id="A0A1G8BW15"/>
<name>A0A1G8BW15_9ACTN</name>
<accession>A0A1G8BW15</accession>
<dbReference type="STRING" id="633440.SAMN05421869_102123"/>
<organism evidence="1 2">
    <name type="scientific">Nonomuraea jiangxiensis</name>
    <dbReference type="NCBI Taxonomy" id="633440"/>
    <lineage>
        <taxon>Bacteria</taxon>
        <taxon>Bacillati</taxon>
        <taxon>Actinomycetota</taxon>
        <taxon>Actinomycetes</taxon>
        <taxon>Streptosporangiales</taxon>
        <taxon>Streptosporangiaceae</taxon>
        <taxon>Nonomuraea</taxon>
    </lineage>
</organism>
<keyword evidence="2" id="KW-1185">Reference proteome</keyword>